<dbReference type="PANTHER" id="PTHR48475">
    <property type="entry name" value="RIBONUCLEASE H"/>
    <property type="match status" value="1"/>
</dbReference>
<gene>
    <name evidence="1" type="ORF">FSB_LOCUS12861</name>
</gene>
<protein>
    <submittedName>
        <fullName evidence="1">Uncharacterized protein</fullName>
    </submittedName>
</protein>
<proteinExistence type="predicted"/>
<dbReference type="PANTHER" id="PTHR48475:SF1">
    <property type="entry name" value="RNASE H TYPE-1 DOMAIN-CONTAINING PROTEIN"/>
    <property type="match status" value="1"/>
</dbReference>
<reference evidence="1" key="1">
    <citation type="submission" date="2018-02" db="EMBL/GenBank/DDBJ databases">
        <authorList>
            <person name="Cohen D.B."/>
            <person name="Kent A.D."/>
        </authorList>
    </citation>
    <scope>NUCLEOTIDE SEQUENCE</scope>
</reference>
<dbReference type="InterPro" id="IPR036397">
    <property type="entry name" value="RNaseH_sf"/>
</dbReference>
<sequence length="534" mass="59436">MRGGRVGFIENRARLAQHHHARRMTVLRELWYCHVAVLSFHASSPSNPPRFPCAYPFLSDFRGQFWRSSGTQNGSCGISSESSRRPLSNDIKFARIGVRTRELWLPEVGVSELFLCTLPVKIPVKRGMLFGEPRVPRRSRSHYLSNAPGLADQLVASRKDSAREGGSCAAYFCKVPDSRESELGLVRYGPASRVHRGVFGPFEGSFPIRIPADPDKFLAIREFHVVHGCVLFPMCPGSQINLLRVRKTLCASVATSVGKFRKFQHSLISPCTEASLGSQDMINRPHRGELGFARYDLANGGRRNVPYAKGGGQFDPVFGLVNGPVKPWSNLVNLGQTWSNLVKALQTLGNVSRTTFQGFLGKSNLVKPWEMCLGPSSWEYLMRRALVGSGRLGSGCLVLRADTRENPGGKNGVMTVNATARFVKNNIICCYAIQDQASQFCSLPPKDECVVEATNKNVKRILSKMTKTYKDWHEQLPYALCTYRTSIKTSTGATPYSLVYGMQVVLPVEVEIPSLRILSQTELEKVEWAQARYE</sequence>
<evidence type="ECO:0000313" key="1">
    <source>
        <dbReference type="EMBL" id="SPC84979.1"/>
    </source>
</evidence>
<organism evidence="1">
    <name type="scientific">Fagus sylvatica</name>
    <name type="common">Beechnut</name>
    <dbReference type="NCBI Taxonomy" id="28930"/>
    <lineage>
        <taxon>Eukaryota</taxon>
        <taxon>Viridiplantae</taxon>
        <taxon>Streptophyta</taxon>
        <taxon>Embryophyta</taxon>
        <taxon>Tracheophyta</taxon>
        <taxon>Spermatophyta</taxon>
        <taxon>Magnoliopsida</taxon>
        <taxon>eudicotyledons</taxon>
        <taxon>Gunneridae</taxon>
        <taxon>Pentapetalae</taxon>
        <taxon>rosids</taxon>
        <taxon>fabids</taxon>
        <taxon>Fagales</taxon>
        <taxon>Fagaceae</taxon>
        <taxon>Fagus</taxon>
    </lineage>
</organism>
<dbReference type="AlphaFoldDB" id="A0A2N9FDN0"/>
<accession>A0A2N9FDN0</accession>
<dbReference type="SUPFAM" id="SSF53098">
    <property type="entry name" value="Ribonuclease H-like"/>
    <property type="match status" value="1"/>
</dbReference>
<dbReference type="Gene3D" id="3.30.420.10">
    <property type="entry name" value="Ribonuclease H-like superfamily/Ribonuclease H"/>
    <property type="match status" value="1"/>
</dbReference>
<dbReference type="EMBL" id="OIVN01000746">
    <property type="protein sequence ID" value="SPC84979.1"/>
    <property type="molecule type" value="Genomic_DNA"/>
</dbReference>
<name>A0A2N9FDN0_FAGSY</name>
<dbReference type="InterPro" id="IPR012337">
    <property type="entry name" value="RNaseH-like_sf"/>
</dbReference>
<dbReference type="GO" id="GO:0003676">
    <property type="term" value="F:nucleic acid binding"/>
    <property type="evidence" value="ECO:0007669"/>
    <property type="project" value="InterPro"/>
</dbReference>